<evidence type="ECO:0000313" key="1">
    <source>
        <dbReference type="EMBL" id="HFG21639.1"/>
    </source>
</evidence>
<gene>
    <name evidence="1" type="ORF">ENS82_13175</name>
</gene>
<name>A0A7C3HW25_MEIRU</name>
<dbReference type="EMBL" id="DSWI01000032">
    <property type="protein sequence ID" value="HFG21639.1"/>
    <property type="molecule type" value="Genomic_DNA"/>
</dbReference>
<protein>
    <submittedName>
        <fullName evidence="1">Uncharacterized protein</fullName>
    </submittedName>
</protein>
<comment type="caution">
    <text evidence="1">The sequence shown here is derived from an EMBL/GenBank/DDBJ whole genome shotgun (WGS) entry which is preliminary data.</text>
</comment>
<organism evidence="1">
    <name type="scientific">Meiothermus ruber</name>
    <dbReference type="NCBI Taxonomy" id="277"/>
    <lineage>
        <taxon>Bacteria</taxon>
        <taxon>Thermotogati</taxon>
        <taxon>Deinococcota</taxon>
        <taxon>Deinococci</taxon>
        <taxon>Thermales</taxon>
        <taxon>Thermaceae</taxon>
        <taxon>Meiothermus</taxon>
    </lineage>
</organism>
<proteinExistence type="predicted"/>
<reference evidence="1" key="1">
    <citation type="journal article" date="2020" name="mSystems">
        <title>Genome- and Community-Level Interaction Insights into Carbon Utilization and Element Cycling Functions of Hydrothermarchaeota in Hydrothermal Sediment.</title>
        <authorList>
            <person name="Zhou Z."/>
            <person name="Liu Y."/>
            <person name="Xu W."/>
            <person name="Pan J."/>
            <person name="Luo Z.H."/>
            <person name="Li M."/>
        </authorList>
    </citation>
    <scope>NUCLEOTIDE SEQUENCE [LARGE SCALE GENOMIC DNA]</scope>
    <source>
        <strain evidence="1">SpSt-524</strain>
    </source>
</reference>
<sequence>MKGGVVNPKAVTLIVRIWQGPDGAAKVSVKPTEGGPTQYFPSLEALMRYLEQAQEKIEAAPESSDGLR</sequence>
<dbReference type="AlphaFoldDB" id="A0A7C3HW25"/>
<accession>A0A7C3HW25</accession>